<dbReference type="Pfam" id="PF08481">
    <property type="entry name" value="GBS_Bsp-like"/>
    <property type="match status" value="7"/>
</dbReference>
<dbReference type="PANTHER" id="PTHR34135">
    <property type="entry name" value="LYSOZYME"/>
    <property type="match status" value="1"/>
</dbReference>
<feature type="compositionally biased region" description="Acidic residues" evidence="4">
    <location>
        <begin position="131"/>
        <end position="142"/>
    </location>
</feature>
<dbReference type="Gene3D" id="2.60.40.3760">
    <property type="match status" value="8"/>
</dbReference>
<name>A0A1M6QP53_9FIRM</name>
<feature type="signal peptide" evidence="5">
    <location>
        <begin position="1"/>
        <end position="30"/>
    </location>
</feature>
<proteinExistence type="inferred from homology"/>
<dbReference type="GO" id="GO:0009253">
    <property type="term" value="P:peptidoglycan catabolic process"/>
    <property type="evidence" value="ECO:0007669"/>
    <property type="project" value="InterPro"/>
</dbReference>
<feature type="compositionally biased region" description="Acidic residues" evidence="4">
    <location>
        <begin position="76"/>
        <end position="90"/>
    </location>
</feature>
<dbReference type="InterPro" id="IPR013688">
    <property type="entry name" value="GBS_Bsp-like"/>
</dbReference>
<dbReference type="InterPro" id="IPR002053">
    <property type="entry name" value="Glyco_hydro_25"/>
</dbReference>
<dbReference type="GO" id="GO:0016052">
    <property type="term" value="P:carbohydrate catabolic process"/>
    <property type="evidence" value="ECO:0007669"/>
    <property type="project" value="TreeGrafter"/>
</dbReference>
<dbReference type="Gene3D" id="3.20.20.80">
    <property type="entry name" value="Glycosidases"/>
    <property type="match status" value="1"/>
</dbReference>
<dbReference type="Pfam" id="PF01183">
    <property type="entry name" value="Glyco_hydro_25"/>
    <property type="match status" value="1"/>
</dbReference>
<evidence type="ECO:0000313" key="6">
    <source>
        <dbReference type="EMBL" id="SHK21996.1"/>
    </source>
</evidence>
<keyword evidence="7" id="KW-1185">Reference proteome</keyword>
<keyword evidence="2" id="KW-0378">Hydrolase</keyword>
<evidence type="ECO:0000313" key="7">
    <source>
        <dbReference type="Proteomes" id="UP000184301"/>
    </source>
</evidence>
<dbReference type="InterPro" id="IPR017853">
    <property type="entry name" value="GH"/>
</dbReference>
<dbReference type="STRING" id="1121950.SAMN02745243_02474"/>
<feature type="region of interest" description="Disordered" evidence="4">
    <location>
        <begin position="62"/>
        <end position="102"/>
    </location>
</feature>
<dbReference type="InterPro" id="IPR018077">
    <property type="entry name" value="Glyco_hydro_fam25_subgr"/>
</dbReference>
<dbReference type="OrthoDB" id="2051435at2"/>
<keyword evidence="5" id="KW-0732">Signal</keyword>
<dbReference type="AlphaFoldDB" id="A0A1M6QP53"/>
<feature type="region of interest" description="Disordered" evidence="4">
    <location>
        <begin position="131"/>
        <end position="179"/>
    </location>
</feature>
<accession>A0A1M6QP53</accession>
<dbReference type="PANTHER" id="PTHR34135:SF2">
    <property type="entry name" value="LYSOZYME"/>
    <property type="match status" value="1"/>
</dbReference>
<dbReference type="EMBL" id="FQZY01000036">
    <property type="protein sequence ID" value="SHK21996.1"/>
    <property type="molecule type" value="Genomic_DNA"/>
</dbReference>
<dbReference type="PROSITE" id="PS51904">
    <property type="entry name" value="GLYCOSYL_HYDROL_F25_2"/>
    <property type="match status" value="1"/>
</dbReference>
<evidence type="ECO:0000256" key="2">
    <source>
        <dbReference type="ARBA" id="ARBA00022801"/>
    </source>
</evidence>
<comment type="similarity">
    <text evidence="1">Belongs to the glycosyl hydrolase 25 family.</text>
</comment>
<dbReference type="GO" id="GO:0016998">
    <property type="term" value="P:cell wall macromolecule catabolic process"/>
    <property type="evidence" value="ECO:0007669"/>
    <property type="project" value="InterPro"/>
</dbReference>
<gene>
    <name evidence="6" type="ORF">SAMN02745243_02474</name>
</gene>
<protein>
    <submittedName>
        <fullName evidence="6">GBS Bsp-like repeat-containing protein</fullName>
    </submittedName>
</protein>
<evidence type="ECO:0000256" key="3">
    <source>
        <dbReference type="ARBA" id="ARBA00023295"/>
    </source>
</evidence>
<sequence>MKKTGRCRKRTVSFLLVAALTFSNVFSVLATDGSTAMDENTASDAGQITGSPVAEENAQIDVASEKQESVSQEKGAEEEVLGETGEEETDIGTPGNEAGETQTDLKAKIEIPAETTDRAAGTFRVKITELSPEDMLEPDDVQQDAQDTQDMQNAGEAQDAQDVVKVQDEQNTEKTQNTEAAGTKISVAVWYLEDQSDIKWFDAVGQDDGSYTADISISDFDYHAGEYKLHTYLLKGEEKKISIEDISDTVSADIESGETTETGILDEAAEATEETAPETPEVTEPAEPELIPVQKTVDMKAVCGELKSTVSKDGKSYTLTVSDVVVPAGEKEVQFAVWNQKDTEEKADFVTAQKGEDGNYSYEYPVDAAKAPETFEAKAYAVTKADEKVWMSSSTTFSTTKAEAEKETEAVKKKNEPEKEVVAAQAKDVKYNVISVQSTNVSAGTFRVKISNLKNASKVDKIQVPVWCAEDQSDIKWYDATKQTDGSYLTTVKLSNHKYHVGTYKIHVYEVLKDSTRNFIGDTSRKMVVSPGVFNATTSAASNRFKATLSSAVIPGGAKSMSFAVWSAANGQDDLKWYTVTKNSAGNYALDIYLKNFKSSGTYNVHAYATQKNGEQIFVNSTTFEAAESGSVGKISVNNPAGSSSFKVTLSGITNGASIKAVYVPVWCASDQSDIVWYKAARQSDGSYTVTCQISKHQYHTGTYKIHVYTESFYSGKKFVKSTSTEVAAKKGTVQAADSSSGAQKTYTATLSGAKIPGGIKSVTVAVWSKNGDQDDLKWSTATKNSNGTYSYKIKISDHKDSGEYNVHFYGMSMKNENNFLGSGTFSVSAPTAKVAVSSIDGTKGTFKITVSNINAPSGITKVQIPVWHDGNQGDIQWYTPSKVNSTTYSITVSVKNHNYSFGDYNIHVYIQTGNGINTCVATETTSITAKDFLFYNELGRGKVEVGIINPSGNVSNVYFPTWSEVGGQDDIVWYEGMQNGTTWTATVNSASHKHTGAYLTHVYKTINGEQVMAGALSYHIDYTAIANRKGIDISEWQSGINWSQVAASQYGDFAMIRTTYGSTYTDPYFYANYTNARNAGVPVGIYHYTRAKTVAQAQTEALNVVQILNGRSLDLPVAFDLEDDNQKGLSATLNAQITNAFCRILSANGYQVMIYSSESWFGSSIETSSLDSNIQIWCAKWSSTSPKVTGKSVDMWQYASDGSVPGIVGNVDMDILY</sequence>
<reference evidence="6 7" key="1">
    <citation type="submission" date="2016-11" db="EMBL/GenBank/DDBJ databases">
        <authorList>
            <person name="Jaros S."/>
            <person name="Januszkiewicz K."/>
            <person name="Wedrychowicz H."/>
        </authorList>
    </citation>
    <scope>NUCLEOTIDE SEQUENCE [LARGE SCALE GENOMIC DNA]</scope>
    <source>
        <strain evidence="6 7">DSM 15480</strain>
    </source>
</reference>
<dbReference type="Proteomes" id="UP000184301">
    <property type="component" value="Unassembled WGS sequence"/>
</dbReference>
<dbReference type="GO" id="GO:0003796">
    <property type="term" value="F:lysozyme activity"/>
    <property type="evidence" value="ECO:0007669"/>
    <property type="project" value="InterPro"/>
</dbReference>
<dbReference type="RefSeq" id="WP_073110896.1">
    <property type="nucleotide sequence ID" value="NZ_FQZY01000036.1"/>
</dbReference>
<evidence type="ECO:0000256" key="4">
    <source>
        <dbReference type="SAM" id="MobiDB-lite"/>
    </source>
</evidence>
<evidence type="ECO:0000256" key="5">
    <source>
        <dbReference type="SAM" id="SignalP"/>
    </source>
</evidence>
<dbReference type="CDD" id="cd06414">
    <property type="entry name" value="GH25_LytC-like"/>
    <property type="match status" value="1"/>
</dbReference>
<feature type="chain" id="PRO_5012455073" evidence="5">
    <location>
        <begin position="31"/>
        <end position="1218"/>
    </location>
</feature>
<dbReference type="SMART" id="SM00641">
    <property type="entry name" value="Glyco_25"/>
    <property type="match status" value="1"/>
</dbReference>
<evidence type="ECO:0000256" key="1">
    <source>
        <dbReference type="ARBA" id="ARBA00010646"/>
    </source>
</evidence>
<keyword evidence="3" id="KW-0326">Glycosidase</keyword>
<organism evidence="6 7">
    <name type="scientific">Hespellia stercorisuis DSM 15480</name>
    <dbReference type="NCBI Taxonomy" id="1121950"/>
    <lineage>
        <taxon>Bacteria</taxon>
        <taxon>Bacillati</taxon>
        <taxon>Bacillota</taxon>
        <taxon>Clostridia</taxon>
        <taxon>Lachnospirales</taxon>
        <taxon>Lachnospiraceae</taxon>
        <taxon>Hespellia</taxon>
    </lineage>
</organism>
<dbReference type="SUPFAM" id="SSF51445">
    <property type="entry name" value="(Trans)glycosidases"/>
    <property type="match status" value="1"/>
</dbReference>
<feature type="compositionally biased region" description="Low complexity" evidence="4">
    <location>
        <begin position="143"/>
        <end position="152"/>
    </location>
</feature>